<dbReference type="AlphaFoldDB" id="A0A183I7L0"/>
<evidence type="ECO:0000313" key="3">
    <source>
        <dbReference type="WBParaSite" id="OFLC_0001573501-mRNA-1"/>
    </source>
</evidence>
<dbReference type="STRING" id="387005.A0A183I7L0"/>
<keyword evidence="2" id="KW-1185">Reference proteome</keyword>
<dbReference type="WBParaSite" id="OFLC_0001573501-mRNA-1">
    <property type="protein sequence ID" value="OFLC_0001573501-mRNA-1"/>
    <property type="gene ID" value="OFLC_0001573501"/>
</dbReference>
<dbReference type="Proteomes" id="UP000267606">
    <property type="component" value="Unassembled WGS sequence"/>
</dbReference>
<proteinExistence type="predicted"/>
<reference evidence="1 2" key="2">
    <citation type="submission" date="2018-11" db="EMBL/GenBank/DDBJ databases">
        <authorList>
            <consortium name="Pathogen Informatics"/>
        </authorList>
    </citation>
    <scope>NUCLEOTIDE SEQUENCE [LARGE SCALE GENOMIC DNA]</scope>
</reference>
<evidence type="ECO:0000313" key="2">
    <source>
        <dbReference type="Proteomes" id="UP000267606"/>
    </source>
</evidence>
<accession>A0A183I7L0</accession>
<reference evidence="3" key="1">
    <citation type="submission" date="2016-06" db="UniProtKB">
        <authorList>
            <consortium name="WormBaseParasite"/>
        </authorList>
    </citation>
    <scope>IDENTIFICATION</scope>
</reference>
<name>A0A183I7L0_9BILA</name>
<sequence>MAVLNRFKNESSLSGQRKSSIRLDDISILCDAMADFLSEHLTGQKAVEFAISNVVLPYMTLFEASAASFTLAYIICKRCIVVGSELINSKSMEDLAKSISDRFARELTCASVDIWTLIGVVDFAIPLLHIADLLLLLLSCCSEKALSSEFLKCAEQYGLTFVGIAMDWMMTPSEIHSHMLRINQLFSVSLRIVLATGLAESKLLNNELLISNLSLLECFIRILLFTAYSPIQHKHFRDSSNVDEEIESWFRIHLNFMLFL</sequence>
<organism evidence="3">
    <name type="scientific">Onchocerca flexuosa</name>
    <dbReference type="NCBI Taxonomy" id="387005"/>
    <lineage>
        <taxon>Eukaryota</taxon>
        <taxon>Metazoa</taxon>
        <taxon>Ecdysozoa</taxon>
        <taxon>Nematoda</taxon>
        <taxon>Chromadorea</taxon>
        <taxon>Rhabditida</taxon>
        <taxon>Spirurina</taxon>
        <taxon>Spiruromorpha</taxon>
        <taxon>Filarioidea</taxon>
        <taxon>Onchocercidae</taxon>
        <taxon>Onchocerca</taxon>
    </lineage>
</organism>
<gene>
    <name evidence="1" type="ORF">OFLC_LOCUS15722</name>
</gene>
<dbReference type="EMBL" id="UZAJ01042715">
    <property type="protein sequence ID" value="VDP23470.1"/>
    <property type="molecule type" value="Genomic_DNA"/>
</dbReference>
<protein>
    <submittedName>
        <fullName evidence="3">NR LBD domain-containing protein</fullName>
    </submittedName>
</protein>
<evidence type="ECO:0000313" key="1">
    <source>
        <dbReference type="EMBL" id="VDP23470.1"/>
    </source>
</evidence>